<dbReference type="PANTHER" id="PTHR33112">
    <property type="entry name" value="DOMAIN PROTEIN, PUTATIVE-RELATED"/>
    <property type="match status" value="1"/>
</dbReference>
<evidence type="ECO:0000313" key="2">
    <source>
        <dbReference type="EMBL" id="KAF1989266.1"/>
    </source>
</evidence>
<gene>
    <name evidence="2" type="ORF">K402DRAFT_314100</name>
</gene>
<protein>
    <submittedName>
        <fullName evidence="2">HET-domain-containing protein</fullName>
    </submittedName>
</protein>
<name>A0A6G1H7S1_9PEZI</name>
<sequence>RHWLERCTSNHTCNILPEDQIRFRPTRLVNTGLDGTVRLENGKDSSLPYATLSYRWGSGASLKLTHETYESFKHAIPWDDIPTTLRDSINLCRSLNITYIWIDALCIVQCDPELCVNQCGAEDWKSEGAQMAEVYRNGLVCLAASDSEDTTAGCLWERGPAFQGLQIQGNQILYPHCSYDFFLRSGLNNRAWCLQEKLLSRRTVYLTINGAWMECLADVVSEGFPVHMPNSFRVKKNSPDRKGLSLLLQLWGEITSDYAARQLTRWSDRLVALEAVLSSLTKCQFLGRQRFGHWQCLLPWDLLWSCPESEIPRQRLQENDISLPSWSWISV</sequence>
<organism evidence="2 3">
    <name type="scientific">Aulographum hederae CBS 113979</name>
    <dbReference type="NCBI Taxonomy" id="1176131"/>
    <lineage>
        <taxon>Eukaryota</taxon>
        <taxon>Fungi</taxon>
        <taxon>Dikarya</taxon>
        <taxon>Ascomycota</taxon>
        <taxon>Pezizomycotina</taxon>
        <taxon>Dothideomycetes</taxon>
        <taxon>Pleosporomycetidae</taxon>
        <taxon>Aulographales</taxon>
        <taxon>Aulographaceae</taxon>
    </lineage>
</organism>
<feature type="non-terminal residue" evidence="2">
    <location>
        <position position="331"/>
    </location>
</feature>
<evidence type="ECO:0000313" key="3">
    <source>
        <dbReference type="Proteomes" id="UP000800041"/>
    </source>
</evidence>
<keyword evidence="3" id="KW-1185">Reference proteome</keyword>
<dbReference type="PANTHER" id="PTHR33112:SF10">
    <property type="entry name" value="TOL"/>
    <property type="match status" value="1"/>
</dbReference>
<dbReference type="EMBL" id="ML977145">
    <property type="protein sequence ID" value="KAF1989266.1"/>
    <property type="molecule type" value="Genomic_DNA"/>
</dbReference>
<feature type="non-terminal residue" evidence="2">
    <location>
        <position position="1"/>
    </location>
</feature>
<feature type="domain" description="Heterokaryon incompatibility" evidence="1">
    <location>
        <begin position="49"/>
        <end position="196"/>
    </location>
</feature>
<dbReference type="Proteomes" id="UP000800041">
    <property type="component" value="Unassembled WGS sequence"/>
</dbReference>
<evidence type="ECO:0000259" key="1">
    <source>
        <dbReference type="Pfam" id="PF06985"/>
    </source>
</evidence>
<dbReference type="OrthoDB" id="2958217at2759"/>
<reference evidence="2" key="1">
    <citation type="journal article" date="2020" name="Stud. Mycol.">
        <title>101 Dothideomycetes genomes: a test case for predicting lifestyles and emergence of pathogens.</title>
        <authorList>
            <person name="Haridas S."/>
            <person name="Albert R."/>
            <person name="Binder M."/>
            <person name="Bloem J."/>
            <person name="Labutti K."/>
            <person name="Salamov A."/>
            <person name="Andreopoulos B."/>
            <person name="Baker S."/>
            <person name="Barry K."/>
            <person name="Bills G."/>
            <person name="Bluhm B."/>
            <person name="Cannon C."/>
            <person name="Castanera R."/>
            <person name="Culley D."/>
            <person name="Daum C."/>
            <person name="Ezra D."/>
            <person name="Gonzalez J."/>
            <person name="Henrissat B."/>
            <person name="Kuo A."/>
            <person name="Liang C."/>
            <person name="Lipzen A."/>
            <person name="Lutzoni F."/>
            <person name="Magnuson J."/>
            <person name="Mondo S."/>
            <person name="Nolan M."/>
            <person name="Ohm R."/>
            <person name="Pangilinan J."/>
            <person name="Park H.-J."/>
            <person name="Ramirez L."/>
            <person name="Alfaro M."/>
            <person name="Sun H."/>
            <person name="Tritt A."/>
            <person name="Yoshinaga Y."/>
            <person name="Zwiers L.-H."/>
            <person name="Turgeon B."/>
            <person name="Goodwin S."/>
            <person name="Spatafora J."/>
            <person name="Crous P."/>
            <person name="Grigoriev I."/>
        </authorList>
    </citation>
    <scope>NUCLEOTIDE SEQUENCE</scope>
    <source>
        <strain evidence="2">CBS 113979</strain>
    </source>
</reference>
<dbReference type="InterPro" id="IPR010730">
    <property type="entry name" value="HET"/>
</dbReference>
<dbReference type="Pfam" id="PF06985">
    <property type="entry name" value="HET"/>
    <property type="match status" value="1"/>
</dbReference>
<accession>A0A6G1H7S1</accession>
<proteinExistence type="predicted"/>
<dbReference type="AlphaFoldDB" id="A0A6G1H7S1"/>